<proteinExistence type="predicted"/>
<evidence type="ECO:0000313" key="2">
    <source>
        <dbReference type="Proteomes" id="UP000247409"/>
    </source>
</evidence>
<dbReference type="OrthoDB" id="10721at2763"/>
<dbReference type="Proteomes" id="UP000247409">
    <property type="component" value="Unassembled WGS sequence"/>
</dbReference>
<comment type="caution">
    <text evidence="1">The sequence shown here is derived from an EMBL/GenBank/DDBJ whole genome shotgun (WGS) entry which is preliminary data.</text>
</comment>
<accession>A0A2V3ILY5</accession>
<reference evidence="1 2" key="1">
    <citation type="journal article" date="2018" name="Mol. Biol. Evol.">
        <title>Analysis of the draft genome of the red seaweed Gracilariopsis chorda provides insights into genome size evolution in Rhodophyta.</title>
        <authorList>
            <person name="Lee J."/>
            <person name="Yang E.C."/>
            <person name="Graf L."/>
            <person name="Yang J.H."/>
            <person name="Qiu H."/>
            <person name="Zel Zion U."/>
            <person name="Chan C.X."/>
            <person name="Stephens T.G."/>
            <person name="Weber A.P.M."/>
            <person name="Boo G.H."/>
            <person name="Boo S.M."/>
            <person name="Kim K.M."/>
            <person name="Shin Y."/>
            <person name="Jung M."/>
            <person name="Lee S.J."/>
            <person name="Yim H.S."/>
            <person name="Lee J.H."/>
            <person name="Bhattacharya D."/>
            <person name="Yoon H.S."/>
        </authorList>
    </citation>
    <scope>NUCLEOTIDE SEQUENCE [LARGE SCALE GENOMIC DNA]</scope>
    <source>
        <strain evidence="1 2">SKKU-2015</strain>
        <tissue evidence="1">Whole body</tissue>
    </source>
</reference>
<protein>
    <submittedName>
        <fullName evidence="1">Uncharacterized protein</fullName>
    </submittedName>
</protein>
<dbReference type="AlphaFoldDB" id="A0A2V3ILY5"/>
<gene>
    <name evidence="1" type="ORF">BWQ96_07216</name>
</gene>
<evidence type="ECO:0000313" key="1">
    <source>
        <dbReference type="EMBL" id="PXF43069.1"/>
    </source>
</evidence>
<dbReference type="EMBL" id="NBIV01000139">
    <property type="protein sequence ID" value="PXF43069.1"/>
    <property type="molecule type" value="Genomic_DNA"/>
</dbReference>
<sequence length="344" mass="38971">MLQHTCDVHKRKAPKKGSGAVLVSEDCFEADHFEAVKPVVHSKEFSGISENLRDEADEIADNAAYFTDQMKVARSYEIAEWNGDDYRNAHQWAVWVQENIEEYKHPKFLEQLVRTAQAVSQITQLLTLFSKKEEADKRLQCLRDAIADAIERKKLLHSLGGILSGLGGSCEDICVEAKAQALLEVHERSKEDIDILNIQEDGVVEIVCWEALLAFRSKSSIRTHLLSAVRSALERGLYGSIPVMNELCEWDVTVFDSYLSVLLKNLRKSSYWKDEEREADHEEQACSDNELKTVALRKRIQGVVNMAGVIGRMAEMITHEFCLRAGLAPFFRQRGAKRDPAFCV</sequence>
<keyword evidence="2" id="KW-1185">Reference proteome</keyword>
<name>A0A2V3ILY5_9FLOR</name>
<organism evidence="1 2">
    <name type="scientific">Gracilariopsis chorda</name>
    <dbReference type="NCBI Taxonomy" id="448386"/>
    <lineage>
        <taxon>Eukaryota</taxon>
        <taxon>Rhodophyta</taxon>
        <taxon>Florideophyceae</taxon>
        <taxon>Rhodymeniophycidae</taxon>
        <taxon>Gracilariales</taxon>
        <taxon>Gracilariaceae</taxon>
        <taxon>Gracilariopsis</taxon>
    </lineage>
</organism>